<evidence type="ECO:0000256" key="7">
    <source>
        <dbReference type="ARBA" id="ARBA00022679"/>
    </source>
</evidence>
<dbReference type="GO" id="GO:0006659">
    <property type="term" value="P:phosphatidylserine biosynthetic process"/>
    <property type="evidence" value="ECO:0007669"/>
    <property type="project" value="UniProtKB-ARBA"/>
</dbReference>
<dbReference type="EMBL" id="KQ087210">
    <property type="protein sequence ID" value="KLT41958.1"/>
    <property type="molecule type" value="Genomic_DNA"/>
</dbReference>
<keyword evidence="9" id="KW-0256">Endoplasmic reticulum</keyword>
<evidence type="ECO:0000256" key="8">
    <source>
        <dbReference type="ARBA" id="ARBA00022692"/>
    </source>
</evidence>
<comment type="similarity">
    <text evidence="17">Belongs to the CDP-alcohol phosphatidyltransferase class-I family.</text>
</comment>
<feature type="transmembrane region" description="Helical" evidence="18">
    <location>
        <begin position="84"/>
        <end position="101"/>
    </location>
</feature>
<accession>A0A0J0XLJ8</accession>
<dbReference type="OrthoDB" id="448573at2759"/>
<keyword evidence="14" id="KW-1208">Phospholipid metabolism</keyword>
<comment type="catalytic activity">
    <reaction evidence="1">
        <text>a CDP-1,2-diacyl-sn-glycerol + L-serine = a 1,2-diacyl-sn-glycero-3-phospho-L-serine + CMP + H(+)</text>
        <dbReference type="Rhea" id="RHEA:16913"/>
        <dbReference type="ChEBI" id="CHEBI:15378"/>
        <dbReference type="ChEBI" id="CHEBI:33384"/>
        <dbReference type="ChEBI" id="CHEBI:57262"/>
        <dbReference type="ChEBI" id="CHEBI:58332"/>
        <dbReference type="ChEBI" id="CHEBI:60377"/>
        <dbReference type="EC" id="2.7.8.8"/>
    </reaction>
</comment>
<keyword evidence="10 18" id="KW-1133">Transmembrane helix</keyword>
<evidence type="ECO:0000256" key="6">
    <source>
        <dbReference type="ARBA" id="ARBA00022516"/>
    </source>
</evidence>
<comment type="pathway">
    <text evidence="3">Lipid metabolism.</text>
</comment>
<dbReference type="GO" id="GO:0005789">
    <property type="term" value="C:endoplasmic reticulum membrane"/>
    <property type="evidence" value="ECO:0007669"/>
    <property type="project" value="UniProtKB-SubCell"/>
</dbReference>
<keyword evidence="8 18" id="KW-0812">Transmembrane</keyword>
<organism evidence="19 20">
    <name type="scientific">Cutaneotrichosporon oleaginosum</name>
    <dbReference type="NCBI Taxonomy" id="879819"/>
    <lineage>
        <taxon>Eukaryota</taxon>
        <taxon>Fungi</taxon>
        <taxon>Dikarya</taxon>
        <taxon>Basidiomycota</taxon>
        <taxon>Agaricomycotina</taxon>
        <taxon>Tremellomycetes</taxon>
        <taxon>Trichosporonales</taxon>
        <taxon>Trichosporonaceae</taxon>
        <taxon>Cutaneotrichosporon</taxon>
    </lineage>
</organism>
<evidence type="ECO:0000256" key="15">
    <source>
        <dbReference type="ARBA" id="ARBA00032361"/>
    </source>
</evidence>
<comment type="pathway">
    <text evidence="16">Phospholipid metabolism; phosphatidylethanolamine biosynthesis; phosphatidylethanolamine from CDP-diacylglycerol: step 1/2.</text>
</comment>
<protein>
    <recommendedName>
        <fullName evidence="5">CDP-diacylglycerol--serine O-phosphatidyltransferase</fullName>
        <ecNumber evidence="4">2.7.8.8</ecNumber>
    </recommendedName>
    <alternativeName>
        <fullName evidence="15">Phosphatidylserine synthase</fullName>
    </alternativeName>
</protein>
<dbReference type="InterPro" id="IPR000462">
    <property type="entry name" value="CDP-OH_P_trans"/>
</dbReference>
<evidence type="ECO:0000256" key="4">
    <source>
        <dbReference type="ARBA" id="ARBA00013174"/>
    </source>
</evidence>
<dbReference type="Proteomes" id="UP000053611">
    <property type="component" value="Unassembled WGS sequence"/>
</dbReference>
<dbReference type="STRING" id="879819.A0A0J0XLJ8"/>
<evidence type="ECO:0000256" key="1">
    <source>
        <dbReference type="ARBA" id="ARBA00000287"/>
    </source>
</evidence>
<evidence type="ECO:0000256" key="16">
    <source>
        <dbReference type="ARBA" id="ARBA00060701"/>
    </source>
</evidence>
<evidence type="ECO:0000313" key="19">
    <source>
        <dbReference type="EMBL" id="KLT41958.1"/>
    </source>
</evidence>
<evidence type="ECO:0000256" key="18">
    <source>
        <dbReference type="SAM" id="Phobius"/>
    </source>
</evidence>
<keyword evidence="13" id="KW-0594">Phospholipid biosynthesis</keyword>
<dbReference type="GeneID" id="28981996"/>
<evidence type="ECO:0000256" key="5">
    <source>
        <dbReference type="ARBA" id="ARBA00017171"/>
    </source>
</evidence>
<comment type="subcellular location">
    <subcellularLocation>
        <location evidence="2">Endoplasmic reticulum membrane</location>
        <topology evidence="2">Multi-pass membrane protein</topology>
    </subcellularLocation>
</comment>
<feature type="transmembrane region" description="Helical" evidence="18">
    <location>
        <begin position="44"/>
        <end position="64"/>
    </location>
</feature>
<sequence>MSNLTQRAGKGASNLEVKMEEKRKELQQYKDDDGHFSLVRNFRLADLITIMNGVCGTLSIMSSARYLILSSNLPGPPSEEAYKWLYFALVLPMAGFGFDALDGKVARWRGGGSLLGQEMDSLADLVSFGVAPATLAFTLGLRTPLDMLCLLLFVSGGLARLARFNATVALLPADASGKSKYFEGLPIPSSLFLTASMAACVRQGFFALGKHTDVPLGVVRLWGDGLKGNGDGDVHVAAIVFALWAAAMVSKTLRVPKL</sequence>
<dbReference type="Gene3D" id="1.20.120.1760">
    <property type="match status" value="1"/>
</dbReference>
<dbReference type="InterPro" id="IPR043130">
    <property type="entry name" value="CDP-OH_PTrfase_TM_dom"/>
</dbReference>
<dbReference type="EC" id="2.7.8.8" evidence="4"/>
<dbReference type="GO" id="GO:0003882">
    <property type="term" value="F:CDP-diacylglycerol-serine O-phosphatidyltransferase activity"/>
    <property type="evidence" value="ECO:0007669"/>
    <property type="project" value="UniProtKB-EC"/>
</dbReference>
<keyword evidence="20" id="KW-1185">Reference proteome</keyword>
<keyword evidence="12 18" id="KW-0472">Membrane</keyword>
<evidence type="ECO:0000313" key="20">
    <source>
        <dbReference type="Proteomes" id="UP000053611"/>
    </source>
</evidence>
<keyword evidence="6" id="KW-0444">Lipid biosynthesis</keyword>
<gene>
    <name evidence="19" type="ORF">CC85DRAFT_275031</name>
</gene>
<dbReference type="PROSITE" id="PS00379">
    <property type="entry name" value="CDP_ALCOHOL_P_TRANSF"/>
    <property type="match status" value="1"/>
</dbReference>
<evidence type="ECO:0000256" key="2">
    <source>
        <dbReference type="ARBA" id="ARBA00004477"/>
    </source>
</evidence>
<dbReference type="PANTHER" id="PTHR14269:SF61">
    <property type="entry name" value="CDP-DIACYLGLYCEROL--SERINE O-PHOSPHATIDYLTRANSFERASE"/>
    <property type="match status" value="1"/>
</dbReference>
<reference evidence="19 20" key="1">
    <citation type="submission" date="2015-03" db="EMBL/GenBank/DDBJ databases">
        <title>Genomics and transcriptomics of the oil-accumulating basidiomycete yeast T. oleaginosus allow insights into substrate utilization and the diverse evolutionary trajectories of mating systems in fungi.</title>
        <authorList>
            <consortium name="DOE Joint Genome Institute"/>
            <person name="Kourist R."/>
            <person name="Kracht O."/>
            <person name="Bracharz F."/>
            <person name="Lipzen A."/>
            <person name="Nolan M."/>
            <person name="Ohm R."/>
            <person name="Grigoriev I."/>
            <person name="Sun S."/>
            <person name="Heitman J."/>
            <person name="Bruck T."/>
            <person name="Nowrousian M."/>
        </authorList>
    </citation>
    <scope>NUCLEOTIDE SEQUENCE [LARGE SCALE GENOMIC DNA]</scope>
    <source>
        <strain evidence="19 20">IBC0246</strain>
    </source>
</reference>
<name>A0A0J0XLJ8_9TREE</name>
<dbReference type="InterPro" id="IPR048254">
    <property type="entry name" value="CDP_ALCOHOL_P_TRANSF_CS"/>
</dbReference>
<dbReference type="Pfam" id="PF01066">
    <property type="entry name" value="CDP-OH_P_transf"/>
    <property type="match status" value="1"/>
</dbReference>
<dbReference type="InterPro" id="IPR050324">
    <property type="entry name" value="CDP-alcohol_PTase-I"/>
</dbReference>
<evidence type="ECO:0000256" key="14">
    <source>
        <dbReference type="ARBA" id="ARBA00023264"/>
    </source>
</evidence>
<evidence type="ECO:0000256" key="13">
    <source>
        <dbReference type="ARBA" id="ARBA00023209"/>
    </source>
</evidence>
<evidence type="ECO:0000256" key="17">
    <source>
        <dbReference type="RuleBase" id="RU003750"/>
    </source>
</evidence>
<dbReference type="PANTHER" id="PTHR14269">
    <property type="entry name" value="CDP-DIACYLGLYCEROL--GLYCEROL-3-PHOSPHATE 3-PHOSPHATIDYLTRANSFERASE-RELATED"/>
    <property type="match status" value="1"/>
</dbReference>
<proteinExistence type="inferred from homology"/>
<evidence type="ECO:0000256" key="12">
    <source>
        <dbReference type="ARBA" id="ARBA00023136"/>
    </source>
</evidence>
<evidence type="ECO:0000256" key="10">
    <source>
        <dbReference type="ARBA" id="ARBA00022989"/>
    </source>
</evidence>
<evidence type="ECO:0000256" key="11">
    <source>
        <dbReference type="ARBA" id="ARBA00023098"/>
    </source>
</evidence>
<keyword evidence="7 17" id="KW-0808">Transferase</keyword>
<evidence type="ECO:0000256" key="3">
    <source>
        <dbReference type="ARBA" id="ARBA00005189"/>
    </source>
</evidence>
<dbReference type="FunFam" id="1.20.120.1760:FF:000022">
    <property type="entry name" value="CDP-diacylglycerol--serine O-phosphatidyltransferase"/>
    <property type="match status" value="1"/>
</dbReference>
<keyword evidence="11" id="KW-0443">Lipid metabolism</keyword>
<evidence type="ECO:0000256" key="9">
    <source>
        <dbReference type="ARBA" id="ARBA00022824"/>
    </source>
</evidence>
<dbReference type="AlphaFoldDB" id="A0A0J0XLJ8"/>